<sequence length="131" mass="15233">FVDHTYNNLITSLDIECETFDSNKFGCIPKTNNVPYIECNATINNEGDKLSIMLINKHFTNDLTVELEINRFVPKEQGNIIELNSQSPFDYNTIENRNKIKLKKKEIDNIKPRMMFKLPAHSVMVLKLNKK</sequence>
<gene>
    <name evidence="1" type="ORF">S03H2_35362</name>
</gene>
<name>X1H2U4_9ZZZZ</name>
<reference evidence="1" key="1">
    <citation type="journal article" date="2014" name="Front. Microbiol.">
        <title>High frequency of phylogenetically diverse reductive dehalogenase-homologous genes in deep subseafloor sedimentary metagenomes.</title>
        <authorList>
            <person name="Kawai M."/>
            <person name="Futagami T."/>
            <person name="Toyoda A."/>
            <person name="Takaki Y."/>
            <person name="Nishi S."/>
            <person name="Hori S."/>
            <person name="Arai W."/>
            <person name="Tsubouchi T."/>
            <person name="Morono Y."/>
            <person name="Uchiyama I."/>
            <person name="Ito T."/>
            <person name="Fujiyama A."/>
            <person name="Inagaki F."/>
            <person name="Takami H."/>
        </authorList>
    </citation>
    <scope>NUCLEOTIDE SEQUENCE</scope>
    <source>
        <strain evidence="1">Expedition CK06-06</strain>
    </source>
</reference>
<protein>
    <submittedName>
        <fullName evidence="1">Uncharacterized protein</fullName>
    </submittedName>
</protein>
<accession>X1H2U4</accession>
<evidence type="ECO:0000313" key="1">
    <source>
        <dbReference type="EMBL" id="GAH48184.1"/>
    </source>
</evidence>
<dbReference type="SUPFAM" id="SSF51011">
    <property type="entry name" value="Glycosyl hydrolase domain"/>
    <property type="match status" value="1"/>
</dbReference>
<feature type="non-terminal residue" evidence="1">
    <location>
        <position position="1"/>
    </location>
</feature>
<proteinExistence type="predicted"/>
<dbReference type="Gene3D" id="2.60.40.1180">
    <property type="entry name" value="Golgi alpha-mannosidase II"/>
    <property type="match status" value="1"/>
</dbReference>
<organism evidence="1">
    <name type="scientific">marine sediment metagenome</name>
    <dbReference type="NCBI Taxonomy" id="412755"/>
    <lineage>
        <taxon>unclassified sequences</taxon>
        <taxon>metagenomes</taxon>
        <taxon>ecological metagenomes</taxon>
    </lineage>
</organism>
<comment type="caution">
    <text evidence="1">The sequence shown here is derived from an EMBL/GenBank/DDBJ whole genome shotgun (WGS) entry which is preliminary data.</text>
</comment>
<dbReference type="AlphaFoldDB" id="X1H2U4"/>
<dbReference type="InterPro" id="IPR013780">
    <property type="entry name" value="Glyco_hydro_b"/>
</dbReference>
<dbReference type="EMBL" id="BARU01021619">
    <property type="protein sequence ID" value="GAH48184.1"/>
    <property type="molecule type" value="Genomic_DNA"/>
</dbReference>